<keyword evidence="2" id="KW-1185">Reference proteome</keyword>
<sequence>MLEFKQWNPRYVEKGRGREMVGLRWSQGEMQKDLRPIQQQLEGLQVGAQVARGAGAAIQQSVVPEAGAGAQAPLIPQAPAGQAGRQRKKEEVKATFNGDPEKLLHFYMQMMGGEFKTDVMRAYEVRTLLKGEATTWLVLLLEENALELQNFDRFMQKEALQQDTHFPQFTSNSYPRHPTFLEPNAVGVFWPVLQQYVPFS</sequence>
<reference evidence="1" key="1">
    <citation type="submission" date="2021-08" db="EMBL/GenBank/DDBJ databases">
        <title>The first chromosome-level gecko genome reveals the dynamic sex chromosomes of Neotropical dwarf geckos (Sphaerodactylidae: Sphaerodactylus).</title>
        <authorList>
            <person name="Pinto B.J."/>
            <person name="Keating S.E."/>
            <person name="Gamble T."/>
        </authorList>
    </citation>
    <scope>NUCLEOTIDE SEQUENCE</scope>
    <source>
        <strain evidence="1">TG3544</strain>
    </source>
</reference>
<proteinExistence type="predicted"/>
<comment type="caution">
    <text evidence="1">The sequence shown here is derived from an EMBL/GenBank/DDBJ whole genome shotgun (WGS) entry which is preliminary data.</text>
</comment>
<evidence type="ECO:0000313" key="1">
    <source>
        <dbReference type="EMBL" id="KAH7998877.1"/>
    </source>
</evidence>
<name>A0ACB8F1F5_9SAUR</name>
<accession>A0ACB8F1F5</accession>
<dbReference type="EMBL" id="CM037618">
    <property type="protein sequence ID" value="KAH7998877.1"/>
    <property type="molecule type" value="Genomic_DNA"/>
</dbReference>
<gene>
    <name evidence="1" type="ORF">K3G42_002350</name>
</gene>
<evidence type="ECO:0000313" key="2">
    <source>
        <dbReference type="Proteomes" id="UP000827872"/>
    </source>
</evidence>
<dbReference type="Proteomes" id="UP000827872">
    <property type="component" value="Linkage Group LG05"/>
</dbReference>
<protein>
    <submittedName>
        <fullName evidence="1">Uncharacterized protein</fullName>
    </submittedName>
</protein>
<organism evidence="1 2">
    <name type="scientific">Sphaerodactylus townsendi</name>
    <dbReference type="NCBI Taxonomy" id="933632"/>
    <lineage>
        <taxon>Eukaryota</taxon>
        <taxon>Metazoa</taxon>
        <taxon>Chordata</taxon>
        <taxon>Craniata</taxon>
        <taxon>Vertebrata</taxon>
        <taxon>Euteleostomi</taxon>
        <taxon>Lepidosauria</taxon>
        <taxon>Squamata</taxon>
        <taxon>Bifurcata</taxon>
        <taxon>Gekkota</taxon>
        <taxon>Sphaerodactylidae</taxon>
        <taxon>Sphaerodactylus</taxon>
    </lineage>
</organism>